<reference evidence="1 2" key="1">
    <citation type="journal article" date="2019" name="Int. J. Syst. Evol. Microbiol.">
        <title>The Global Catalogue of Microorganisms (GCM) 10K type strain sequencing project: providing services to taxonomists for standard genome sequencing and annotation.</title>
        <authorList>
            <consortium name="The Broad Institute Genomics Platform"/>
            <consortium name="The Broad Institute Genome Sequencing Center for Infectious Disease"/>
            <person name="Wu L."/>
            <person name="Ma J."/>
        </authorList>
    </citation>
    <scope>NUCLEOTIDE SEQUENCE [LARGE SCALE GENOMIC DNA]</scope>
    <source>
        <strain evidence="1 2">JCM 16014</strain>
    </source>
</reference>
<evidence type="ECO:0000313" key="1">
    <source>
        <dbReference type="EMBL" id="GAA2018038.1"/>
    </source>
</evidence>
<protein>
    <submittedName>
        <fullName evidence="1">Uncharacterized protein</fullName>
    </submittedName>
</protein>
<sequence>MLGEPLDMARRFHPERVEYDIRIAHPDPVYAAAGATLWTTAAVDAVTPKPLNDLDALKDYALALVSRLQDFAEHNFSPPGDVPSFSLRHDAYRKVRAMVREKDGAALAEVHADGRVSLPGELDPELRGRLTGLVNVGLPMILRSVDQGGYESALESLVKARSVVNSMLQAVLNMAVSGPEPVPRDKLAAALRVSPADLERWYAGRSST</sequence>
<name>A0ABN2TRM1_9ACTN</name>
<keyword evidence="2" id="KW-1185">Reference proteome</keyword>
<organism evidence="1 2">
    <name type="scientific">Catenulispora yoronensis</name>
    <dbReference type="NCBI Taxonomy" id="450799"/>
    <lineage>
        <taxon>Bacteria</taxon>
        <taxon>Bacillati</taxon>
        <taxon>Actinomycetota</taxon>
        <taxon>Actinomycetes</taxon>
        <taxon>Catenulisporales</taxon>
        <taxon>Catenulisporaceae</taxon>
        <taxon>Catenulispora</taxon>
    </lineage>
</organism>
<proteinExistence type="predicted"/>
<dbReference type="EMBL" id="BAAAQN010000005">
    <property type="protein sequence ID" value="GAA2018038.1"/>
    <property type="molecule type" value="Genomic_DNA"/>
</dbReference>
<comment type="caution">
    <text evidence="1">The sequence shown here is derived from an EMBL/GenBank/DDBJ whole genome shotgun (WGS) entry which is preliminary data.</text>
</comment>
<accession>A0ABN2TRM1</accession>
<evidence type="ECO:0000313" key="2">
    <source>
        <dbReference type="Proteomes" id="UP001500751"/>
    </source>
</evidence>
<dbReference type="Proteomes" id="UP001500751">
    <property type="component" value="Unassembled WGS sequence"/>
</dbReference>
<gene>
    <name evidence="1" type="ORF">GCM10009839_12600</name>
</gene>